<organism evidence="4 5">
    <name type="scientific">Syntrophobotulus glycolicus (strain DSM 8271 / FlGlyR)</name>
    <dbReference type="NCBI Taxonomy" id="645991"/>
    <lineage>
        <taxon>Bacteria</taxon>
        <taxon>Bacillati</taxon>
        <taxon>Bacillota</taxon>
        <taxon>Clostridia</taxon>
        <taxon>Eubacteriales</taxon>
        <taxon>Desulfitobacteriaceae</taxon>
        <taxon>Syntrophobotulus</taxon>
    </lineage>
</organism>
<feature type="domain" description="HTH tetR-type" evidence="3">
    <location>
        <begin position="9"/>
        <end position="69"/>
    </location>
</feature>
<name>F0SWT8_SYNGF</name>
<reference evidence="4 5" key="1">
    <citation type="journal article" date="2011" name="Stand. Genomic Sci.">
        <title>Complete genome sequence of Syntrophobotulus glycolicus type strain (FlGlyR).</title>
        <authorList>
            <person name="Han C."/>
            <person name="Mwirichia R."/>
            <person name="Chertkov O."/>
            <person name="Held B."/>
            <person name="Lapidus A."/>
            <person name="Nolan M."/>
            <person name="Lucas S."/>
            <person name="Hammon N."/>
            <person name="Deshpande S."/>
            <person name="Cheng J.F."/>
            <person name="Tapia R."/>
            <person name="Goodwin L."/>
            <person name="Pitluck S."/>
            <person name="Huntemann M."/>
            <person name="Liolios K."/>
            <person name="Ivanova N."/>
            <person name="Pagani I."/>
            <person name="Mavromatis K."/>
            <person name="Ovchinikova G."/>
            <person name="Pati A."/>
            <person name="Chen A."/>
            <person name="Palaniappan K."/>
            <person name="Land M."/>
            <person name="Hauser L."/>
            <person name="Brambilla E.M."/>
            <person name="Rohde M."/>
            <person name="Spring S."/>
            <person name="Sikorski J."/>
            <person name="Goker M."/>
            <person name="Woyke T."/>
            <person name="Bristow J."/>
            <person name="Eisen J.A."/>
            <person name="Markowitz V."/>
            <person name="Hugenholtz P."/>
            <person name="Kyrpides N.C."/>
            <person name="Klenk H.P."/>
            <person name="Detter J.C."/>
        </authorList>
    </citation>
    <scope>NUCLEOTIDE SEQUENCE [LARGE SCALE GENOMIC DNA]</scope>
    <source>
        <strain evidence="5">DSM 8271 / FlGlyR</strain>
    </source>
</reference>
<dbReference type="InterPro" id="IPR050624">
    <property type="entry name" value="HTH-type_Tx_Regulator"/>
</dbReference>
<evidence type="ECO:0000256" key="2">
    <source>
        <dbReference type="PROSITE-ProRule" id="PRU00335"/>
    </source>
</evidence>
<dbReference type="Pfam" id="PF00440">
    <property type="entry name" value="TetR_N"/>
    <property type="match status" value="1"/>
</dbReference>
<dbReference type="PANTHER" id="PTHR43479">
    <property type="entry name" value="ACREF/ENVCD OPERON REPRESSOR-RELATED"/>
    <property type="match status" value="1"/>
</dbReference>
<dbReference type="InterPro" id="IPR001647">
    <property type="entry name" value="HTH_TetR"/>
</dbReference>
<dbReference type="PRINTS" id="PR00455">
    <property type="entry name" value="HTHTETR"/>
</dbReference>
<dbReference type="AlphaFoldDB" id="F0SWT8"/>
<dbReference type="PROSITE" id="PS50977">
    <property type="entry name" value="HTH_TETR_2"/>
    <property type="match status" value="1"/>
</dbReference>
<evidence type="ECO:0000313" key="4">
    <source>
        <dbReference type="EMBL" id="ADY54628.1"/>
    </source>
</evidence>
<reference evidence="5" key="2">
    <citation type="submission" date="2011-02" db="EMBL/GenBank/DDBJ databases">
        <title>The complete genome of Syntrophobotulus glycolicus DSM 8271.</title>
        <authorList>
            <person name="Lucas S."/>
            <person name="Copeland A."/>
            <person name="Lapidus A."/>
            <person name="Bruce D."/>
            <person name="Goodwin L."/>
            <person name="Pitluck S."/>
            <person name="Kyrpides N."/>
            <person name="Mavromatis K."/>
            <person name="Pagani I."/>
            <person name="Ivanova N."/>
            <person name="Mikhailova N."/>
            <person name="Chertkov O."/>
            <person name="Held B."/>
            <person name="Detter J.C."/>
            <person name="Tapia R."/>
            <person name="Han C."/>
            <person name="Land M."/>
            <person name="Hauser L."/>
            <person name="Markowitz V."/>
            <person name="Cheng J.-F."/>
            <person name="Hugenholtz P."/>
            <person name="Woyke T."/>
            <person name="Wu D."/>
            <person name="Spring S."/>
            <person name="Schroeder M."/>
            <person name="Brambilla E."/>
            <person name="Klenk H.-P."/>
            <person name="Eisen J.A."/>
        </authorList>
    </citation>
    <scope>NUCLEOTIDE SEQUENCE [LARGE SCALE GENOMIC DNA]</scope>
    <source>
        <strain evidence="5">DSM 8271 / FlGlyR</strain>
    </source>
</reference>
<protein>
    <submittedName>
        <fullName evidence="4">Transcriptional regulator, TetR family</fullName>
    </submittedName>
</protein>
<dbReference type="InterPro" id="IPR009057">
    <property type="entry name" value="Homeodomain-like_sf"/>
</dbReference>
<dbReference type="SUPFAM" id="SSF46689">
    <property type="entry name" value="Homeodomain-like"/>
    <property type="match status" value="1"/>
</dbReference>
<gene>
    <name evidence="4" type="ordered locus">Sgly_0259</name>
</gene>
<dbReference type="eggNOG" id="COG1309">
    <property type="taxonomic scope" value="Bacteria"/>
</dbReference>
<feature type="DNA-binding region" description="H-T-H motif" evidence="2">
    <location>
        <begin position="32"/>
        <end position="51"/>
    </location>
</feature>
<dbReference type="HOGENOM" id="CLU_118948_0_0_9"/>
<dbReference type="RefSeq" id="WP_013623499.1">
    <property type="nucleotide sequence ID" value="NC_015172.1"/>
</dbReference>
<proteinExistence type="predicted"/>
<dbReference type="InterPro" id="IPR023772">
    <property type="entry name" value="DNA-bd_HTH_TetR-type_CS"/>
</dbReference>
<dbReference type="Proteomes" id="UP000007488">
    <property type="component" value="Chromosome"/>
</dbReference>
<keyword evidence="1 2" id="KW-0238">DNA-binding</keyword>
<sequence length="201" mass="22609">MAIRKQQKEETRTRIINVALTLYGENGFVHTTTAEIARAANVSHGTIFVHFPTQKDIFISVINAFGSQIATRLHDLLAENASVRDVFAAHLKGLIEFEPFYSRLVSEQSLLPLEARDTLVMIQSCVSFHLGQAIERQFCAQDDRALPIHLIFNGWIALIHYYLANHDLFAPGESVLKNCGKELLAYYCQLITKSFSQANPC</sequence>
<keyword evidence="5" id="KW-1185">Reference proteome</keyword>
<accession>F0SWT8</accession>
<dbReference type="KEGG" id="sgy:Sgly_0259"/>
<dbReference type="EMBL" id="CP002547">
    <property type="protein sequence ID" value="ADY54628.1"/>
    <property type="molecule type" value="Genomic_DNA"/>
</dbReference>
<dbReference type="Gene3D" id="1.10.357.10">
    <property type="entry name" value="Tetracycline Repressor, domain 2"/>
    <property type="match status" value="1"/>
</dbReference>
<dbReference type="STRING" id="645991.Sgly_0259"/>
<dbReference type="PROSITE" id="PS01081">
    <property type="entry name" value="HTH_TETR_1"/>
    <property type="match status" value="1"/>
</dbReference>
<dbReference type="GO" id="GO:0003677">
    <property type="term" value="F:DNA binding"/>
    <property type="evidence" value="ECO:0007669"/>
    <property type="project" value="UniProtKB-UniRule"/>
</dbReference>
<evidence type="ECO:0000256" key="1">
    <source>
        <dbReference type="ARBA" id="ARBA00023125"/>
    </source>
</evidence>
<evidence type="ECO:0000259" key="3">
    <source>
        <dbReference type="PROSITE" id="PS50977"/>
    </source>
</evidence>
<dbReference type="PANTHER" id="PTHR43479:SF11">
    <property type="entry name" value="ACREF_ENVCD OPERON REPRESSOR-RELATED"/>
    <property type="match status" value="1"/>
</dbReference>
<dbReference type="OrthoDB" id="9780824at2"/>
<evidence type="ECO:0000313" key="5">
    <source>
        <dbReference type="Proteomes" id="UP000007488"/>
    </source>
</evidence>